<dbReference type="GO" id="GO:0042910">
    <property type="term" value="F:xenobiotic transmembrane transporter activity"/>
    <property type="evidence" value="ECO:0007669"/>
    <property type="project" value="InterPro"/>
</dbReference>
<feature type="transmembrane region" description="Helical" evidence="10">
    <location>
        <begin position="99"/>
        <end position="122"/>
    </location>
</feature>
<dbReference type="InterPro" id="IPR051327">
    <property type="entry name" value="MATE_MepA_subfamily"/>
</dbReference>
<evidence type="ECO:0000313" key="11">
    <source>
        <dbReference type="EMBL" id="GAI72395.1"/>
    </source>
</evidence>
<feature type="transmembrane region" description="Helical" evidence="10">
    <location>
        <begin position="171"/>
        <end position="194"/>
    </location>
</feature>
<dbReference type="InterPro" id="IPR048279">
    <property type="entry name" value="MdtK-like"/>
</dbReference>
<evidence type="ECO:0000256" key="7">
    <source>
        <dbReference type="ARBA" id="ARBA00022989"/>
    </source>
</evidence>
<evidence type="ECO:0000256" key="3">
    <source>
        <dbReference type="ARBA" id="ARBA00022106"/>
    </source>
</evidence>
<dbReference type="InterPro" id="IPR002528">
    <property type="entry name" value="MATE_fam"/>
</dbReference>
<evidence type="ECO:0000256" key="8">
    <source>
        <dbReference type="ARBA" id="ARBA00023136"/>
    </source>
</evidence>
<evidence type="ECO:0000256" key="4">
    <source>
        <dbReference type="ARBA" id="ARBA00022448"/>
    </source>
</evidence>
<dbReference type="GO" id="GO:0005886">
    <property type="term" value="C:plasma membrane"/>
    <property type="evidence" value="ECO:0007669"/>
    <property type="project" value="UniProtKB-SubCell"/>
</dbReference>
<keyword evidence="5" id="KW-1003">Cell membrane</keyword>
<gene>
    <name evidence="11" type="ORF">S12H4_03979</name>
</gene>
<keyword evidence="4" id="KW-0813">Transport</keyword>
<feature type="transmembrane region" description="Helical" evidence="10">
    <location>
        <begin position="324"/>
        <end position="347"/>
    </location>
</feature>
<dbReference type="InterPro" id="IPR045070">
    <property type="entry name" value="MATE_MepA-like"/>
</dbReference>
<dbReference type="GO" id="GO:0015297">
    <property type="term" value="F:antiporter activity"/>
    <property type="evidence" value="ECO:0007669"/>
    <property type="project" value="InterPro"/>
</dbReference>
<evidence type="ECO:0000256" key="5">
    <source>
        <dbReference type="ARBA" id="ARBA00022475"/>
    </source>
</evidence>
<feature type="non-terminal residue" evidence="11">
    <location>
        <position position="443"/>
    </location>
</feature>
<feature type="transmembrane region" description="Helical" evidence="10">
    <location>
        <begin position="200"/>
        <end position="222"/>
    </location>
</feature>
<feature type="transmembrane region" description="Helical" evidence="10">
    <location>
        <begin position="400"/>
        <end position="417"/>
    </location>
</feature>
<keyword evidence="7 10" id="KW-1133">Transmembrane helix</keyword>
<organism evidence="11">
    <name type="scientific">marine sediment metagenome</name>
    <dbReference type="NCBI Taxonomy" id="412755"/>
    <lineage>
        <taxon>unclassified sequences</taxon>
        <taxon>metagenomes</taxon>
        <taxon>ecological metagenomes</taxon>
    </lineage>
</organism>
<dbReference type="PANTHER" id="PTHR43823:SF3">
    <property type="entry name" value="MULTIDRUG EXPORT PROTEIN MEPA"/>
    <property type="match status" value="1"/>
</dbReference>
<comment type="caution">
    <text evidence="11">The sequence shown here is derived from an EMBL/GenBank/DDBJ whole genome shotgun (WGS) entry which is preliminary data.</text>
</comment>
<reference evidence="11" key="1">
    <citation type="journal article" date="2014" name="Front. Microbiol.">
        <title>High frequency of phylogenetically diverse reductive dehalogenase-homologous genes in deep subseafloor sedimentary metagenomes.</title>
        <authorList>
            <person name="Kawai M."/>
            <person name="Futagami T."/>
            <person name="Toyoda A."/>
            <person name="Takaki Y."/>
            <person name="Nishi S."/>
            <person name="Hori S."/>
            <person name="Arai W."/>
            <person name="Tsubouchi T."/>
            <person name="Morono Y."/>
            <person name="Uchiyama I."/>
            <person name="Ito T."/>
            <person name="Fujiyama A."/>
            <person name="Inagaki F."/>
            <person name="Takami H."/>
        </authorList>
    </citation>
    <scope>NUCLEOTIDE SEQUENCE</scope>
    <source>
        <strain evidence="11">Expedition CK06-06</strain>
    </source>
</reference>
<comment type="subcellular location">
    <subcellularLocation>
        <location evidence="1">Cell membrane</location>
        <topology evidence="1">Multi-pass membrane protein</topology>
    </subcellularLocation>
</comment>
<feature type="transmembrane region" description="Helical" evidence="10">
    <location>
        <begin position="243"/>
        <end position="267"/>
    </location>
</feature>
<comment type="similarity">
    <text evidence="2">Belongs to the multi antimicrobial extrusion (MATE) (TC 2.A.66.1) family. MepA subfamily.</text>
</comment>
<dbReference type="AlphaFoldDB" id="X1SAC9"/>
<name>X1SAC9_9ZZZZ</name>
<dbReference type="CDD" id="cd13143">
    <property type="entry name" value="MATE_MepA_like"/>
    <property type="match status" value="1"/>
</dbReference>
<keyword evidence="6 10" id="KW-0812">Transmembrane</keyword>
<dbReference type="Pfam" id="PF01554">
    <property type="entry name" value="MatE"/>
    <property type="match status" value="2"/>
</dbReference>
<proteinExistence type="inferred from homology"/>
<feature type="transmembrane region" description="Helical" evidence="10">
    <location>
        <begin position="367"/>
        <end position="388"/>
    </location>
</feature>
<keyword evidence="9" id="KW-0046">Antibiotic resistance</keyword>
<dbReference type="PIRSF" id="PIRSF006603">
    <property type="entry name" value="DinF"/>
    <property type="match status" value="1"/>
</dbReference>
<feature type="transmembrane region" description="Helical" evidence="10">
    <location>
        <begin position="142"/>
        <end position="159"/>
    </location>
</feature>
<feature type="transmembrane region" description="Helical" evidence="10">
    <location>
        <begin position="21"/>
        <end position="42"/>
    </location>
</feature>
<feature type="transmembrane region" description="Helical" evidence="10">
    <location>
        <begin position="423"/>
        <end position="442"/>
    </location>
</feature>
<accession>X1SAC9</accession>
<evidence type="ECO:0000256" key="2">
    <source>
        <dbReference type="ARBA" id="ARBA00008417"/>
    </source>
</evidence>
<dbReference type="PANTHER" id="PTHR43823">
    <property type="entry name" value="SPORULATION PROTEIN YKVU"/>
    <property type="match status" value="1"/>
</dbReference>
<feature type="transmembrane region" description="Helical" evidence="10">
    <location>
        <begin position="54"/>
        <end position="78"/>
    </location>
</feature>
<keyword evidence="8 10" id="KW-0472">Membrane</keyword>
<dbReference type="EMBL" id="BARW01001174">
    <property type="protein sequence ID" value="GAI72395.1"/>
    <property type="molecule type" value="Genomic_DNA"/>
</dbReference>
<evidence type="ECO:0000256" key="9">
    <source>
        <dbReference type="ARBA" id="ARBA00023251"/>
    </source>
</evidence>
<evidence type="ECO:0000256" key="6">
    <source>
        <dbReference type="ARBA" id="ARBA00022692"/>
    </source>
</evidence>
<protein>
    <recommendedName>
        <fullName evidence="3">Multidrug export protein MepA</fullName>
    </recommendedName>
</protein>
<dbReference type="NCBIfam" id="TIGR00797">
    <property type="entry name" value="matE"/>
    <property type="match status" value="1"/>
</dbReference>
<dbReference type="GO" id="GO:0046677">
    <property type="term" value="P:response to antibiotic"/>
    <property type="evidence" value="ECO:0007669"/>
    <property type="project" value="UniProtKB-KW"/>
</dbReference>
<feature type="transmembrane region" description="Helical" evidence="10">
    <location>
        <begin position="287"/>
        <end position="312"/>
    </location>
</feature>
<sequence length="443" mass="47913">MNNYMHDERQQMLANERIGKLLWKLSLPAGIGMFVMALYNVVDTIFIGQVVGPLGIAGLTIVFPIQILVMGIGLMIGIGGASLISRSLGARDFEKAERTLGNAILLAVILGVLIAIVGLSNSSFWLRLVGASETILPYAKDYLDIILLGTAFRIFAMGINQLVRAEGNARVAMISMLIGAILNILLDAVFILALRMGVKGAAIATVLSQVITSLYIIHYYLFQGSSVKVHMKNFVPKLIVIRGIMIIGFGSFVRMAGGSLVAIIVNRTLVAYGGDLAVAAYGMVHRVMMFAFMPIMSVGQGLQPILGFSYGAKRPDRALKVIKLSAIVATIFSIISFLFIFFFHAPIMRVFTNDGSLVSVGSHAAKLIFLAAYLIGFQMVGSVVFQALGKAVPTFVTATSRQILFLLPLVFILPKFLQLDGVWLSFPIADALSFILTLALFIP</sequence>
<evidence type="ECO:0000256" key="1">
    <source>
        <dbReference type="ARBA" id="ARBA00004651"/>
    </source>
</evidence>
<evidence type="ECO:0000256" key="10">
    <source>
        <dbReference type="SAM" id="Phobius"/>
    </source>
</evidence>